<dbReference type="AlphaFoldDB" id="A0A9W4SBR0"/>
<dbReference type="SMART" id="SM00614">
    <property type="entry name" value="ZnF_BED"/>
    <property type="match status" value="1"/>
</dbReference>
<dbReference type="SUPFAM" id="SSF57667">
    <property type="entry name" value="beta-beta-alpha zinc fingers"/>
    <property type="match status" value="1"/>
</dbReference>
<dbReference type="OrthoDB" id="2444743at2759"/>
<evidence type="ECO:0000313" key="2">
    <source>
        <dbReference type="EMBL" id="CAI2162800.1"/>
    </source>
</evidence>
<keyword evidence="3" id="KW-1185">Reference proteome</keyword>
<name>A0A9W4SBR0_9GLOM</name>
<reference evidence="2" key="1">
    <citation type="submission" date="2022-08" db="EMBL/GenBank/DDBJ databases">
        <authorList>
            <person name="Kallberg Y."/>
            <person name="Tangrot J."/>
            <person name="Rosling A."/>
        </authorList>
    </citation>
    <scope>NUCLEOTIDE SEQUENCE</scope>
    <source>
        <strain evidence="2">Wild A</strain>
    </source>
</reference>
<feature type="region of interest" description="Disordered" evidence="1">
    <location>
        <begin position="47"/>
        <end position="73"/>
    </location>
</feature>
<evidence type="ECO:0000313" key="3">
    <source>
        <dbReference type="Proteomes" id="UP001153678"/>
    </source>
</evidence>
<accession>A0A9W4SBR0</accession>
<dbReference type="InterPro" id="IPR036236">
    <property type="entry name" value="Znf_C2H2_sf"/>
</dbReference>
<dbReference type="Proteomes" id="UP001153678">
    <property type="component" value="Unassembled WGS sequence"/>
</dbReference>
<protein>
    <submittedName>
        <fullName evidence="2">3591_t:CDS:1</fullName>
    </submittedName>
</protein>
<gene>
    <name evidence="2" type="ORF">FWILDA_LOCUS746</name>
</gene>
<organism evidence="2 3">
    <name type="scientific">Funneliformis geosporum</name>
    <dbReference type="NCBI Taxonomy" id="1117311"/>
    <lineage>
        <taxon>Eukaryota</taxon>
        <taxon>Fungi</taxon>
        <taxon>Fungi incertae sedis</taxon>
        <taxon>Mucoromycota</taxon>
        <taxon>Glomeromycotina</taxon>
        <taxon>Glomeromycetes</taxon>
        <taxon>Glomerales</taxon>
        <taxon>Glomeraceae</taxon>
        <taxon>Funneliformis</taxon>
    </lineage>
</organism>
<evidence type="ECO:0000256" key="1">
    <source>
        <dbReference type="SAM" id="MobiDB-lite"/>
    </source>
</evidence>
<comment type="caution">
    <text evidence="2">The sequence shown here is derived from an EMBL/GenBank/DDBJ whole genome shotgun (WGS) entry which is preliminary data.</text>
</comment>
<sequence>MSKGLHEFGERVLITSRTLQNFYSKGSSIYQSCKEFSTPIFSRNMDNNNEYTSDTDAQDDEISSNTARRKTIQKPVAKSNVKRIRVNFTNNNSKTKKSSYVWEYFQIENGRDVCKIIIFLKGEEVECKRNYKHDGGTGNMKQHLQTKHGISSPDDLQLNSNEKIQTHIDKMIRKVTPHRAPKQAELKQVTAEWLVTDSLPFNVVHRKDIMHLFCQIIKILKKILQLLIKKAF</sequence>
<proteinExistence type="predicted"/>
<dbReference type="EMBL" id="CAMKVN010000053">
    <property type="protein sequence ID" value="CAI2162800.1"/>
    <property type="molecule type" value="Genomic_DNA"/>
</dbReference>